<dbReference type="InterPro" id="IPR051171">
    <property type="entry name" value="CaCA"/>
</dbReference>
<evidence type="ECO:0000256" key="2">
    <source>
        <dbReference type="ARBA" id="ARBA00022737"/>
    </source>
</evidence>
<dbReference type="GO" id="GO:0016020">
    <property type="term" value="C:membrane"/>
    <property type="evidence" value="ECO:0007669"/>
    <property type="project" value="InterPro"/>
</dbReference>
<keyword evidence="1 5" id="KW-0732">Signal</keyword>
<keyword evidence="4" id="KW-0813">Transport</keyword>
<feature type="chain" id="PRO_5002657966" evidence="5">
    <location>
        <begin position="27"/>
        <end position="1535"/>
    </location>
</feature>
<dbReference type="InterPro" id="IPR038081">
    <property type="entry name" value="CalX-like_sf"/>
</dbReference>
<dbReference type="SUPFAM" id="SSF141072">
    <property type="entry name" value="CalX-like"/>
    <property type="match status" value="1"/>
</dbReference>
<keyword evidence="8" id="KW-1185">Reference proteome</keyword>
<dbReference type="EMBL" id="CP000606">
    <property type="protein sequence ID" value="ABO25105.1"/>
    <property type="molecule type" value="Genomic_DNA"/>
</dbReference>
<gene>
    <name evidence="7" type="ordered locus">Shew_3239</name>
</gene>
<evidence type="ECO:0000256" key="5">
    <source>
        <dbReference type="SAM" id="SignalP"/>
    </source>
</evidence>
<feature type="signal peptide" evidence="5">
    <location>
        <begin position="1"/>
        <end position="26"/>
    </location>
</feature>
<dbReference type="Proteomes" id="UP000001558">
    <property type="component" value="Chromosome"/>
</dbReference>
<evidence type="ECO:0000259" key="6">
    <source>
        <dbReference type="SMART" id="SM00237"/>
    </source>
</evidence>
<name>A3QI07_SHELP</name>
<proteinExistence type="predicted"/>
<evidence type="ECO:0000256" key="1">
    <source>
        <dbReference type="ARBA" id="ARBA00022729"/>
    </source>
</evidence>
<dbReference type="RefSeq" id="WP_011867035.1">
    <property type="nucleotide sequence ID" value="NC_009092.1"/>
</dbReference>
<dbReference type="eggNOG" id="COG3386">
    <property type="taxonomic scope" value="Bacteria"/>
</dbReference>
<dbReference type="Pfam" id="PF13620">
    <property type="entry name" value="CarboxypepD_reg"/>
    <property type="match status" value="1"/>
</dbReference>
<protein>
    <submittedName>
        <fullName evidence="7">Na-Ca exchanger/integrin-beta4</fullName>
    </submittedName>
</protein>
<evidence type="ECO:0000256" key="3">
    <source>
        <dbReference type="ARBA" id="ARBA00022837"/>
    </source>
</evidence>
<dbReference type="eggNOG" id="COG3055">
    <property type="taxonomic scope" value="Bacteria"/>
</dbReference>
<dbReference type="HOGENOM" id="CLU_246178_0_0_6"/>
<reference evidence="7 8" key="1">
    <citation type="submission" date="2007-03" db="EMBL/GenBank/DDBJ databases">
        <title>Complete sequence of Shewanella loihica PV-4.</title>
        <authorList>
            <consortium name="US DOE Joint Genome Institute"/>
            <person name="Copeland A."/>
            <person name="Lucas S."/>
            <person name="Lapidus A."/>
            <person name="Barry K."/>
            <person name="Detter J.C."/>
            <person name="Glavina del Rio T."/>
            <person name="Hammon N."/>
            <person name="Israni S."/>
            <person name="Dalin E."/>
            <person name="Tice H."/>
            <person name="Pitluck S."/>
            <person name="Chain P."/>
            <person name="Malfatti S."/>
            <person name="Shin M."/>
            <person name="Vergez L."/>
            <person name="Schmutz J."/>
            <person name="Larimer F."/>
            <person name="Land M."/>
            <person name="Hauser L."/>
            <person name="Kyrpides N."/>
            <person name="Mikhailova N."/>
            <person name="Romine M.F."/>
            <person name="Serres G."/>
            <person name="Fredrickson J."/>
            <person name="Tiedje J."/>
            <person name="Richardson P."/>
        </authorList>
    </citation>
    <scope>NUCLEOTIDE SEQUENCE [LARGE SCALE GENOMIC DNA]</scope>
    <source>
        <strain evidence="8">ATCC BAA-1088 / PV-4</strain>
    </source>
</reference>
<keyword evidence="3" id="KW-0106">Calcium</keyword>
<dbReference type="SUPFAM" id="SSF49464">
    <property type="entry name" value="Carboxypeptidase regulatory domain-like"/>
    <property type="match status" value="2"/>
</dbReference>
<dbReference type="GO" id="GO:0030001">
    <property type="term" value="P:metal ion transport"/>
    <property type="evidence" value="ECO:0007669"/>
    <property type="project" value="TreeGrafter"/>
</dbReference>
<dbReference type="Pfam" id="PF03160">
    <property type="entry name" value="Calx-beta"/>
    <property type="match status" value="1"/>
</dbReference>
<keyword evidence="4" id="KW-0406">Ion transport</keyword>
<organism evidence="7 8">
    <name type="scientific">Shewanella loihica (strain ATCC BAA-1088 / PV-4)</name>
    <dbReference type="NCBI Taxonomy" id="323850"/>
    <lineage>
        <taxon>Bacteria</taxon>
        <taxon>Pseudomonadati</taxon>
        <taxon>Pseudomonadota</taxon>
        <taxon>Gammaproteobacteria</taxon>
        <taxon>Alteromonadales</taxon>
        <taxon>Shewanellaceae</taxon>
        <taxon>Shewanella</taxon>
    </lineage>
</organism>
<dbReference type="InterPro" id="IPR003644">
    <property type="entry name" value="Calx_beta"/>
</dbReference>
<dbReference type="PANTHER" id="PTHR11878">
    <property type="entry name" value="SODIUM/CALCIUM EXCHANGER"/>
    <property type="match status" value="1"/>
</dbReference>
<dbReference type="KEGG" id="slo:Shew_3239"/>
<dbReference type="Gene3D" id="2.60.40.2030">
    <property type="match status" value="1"/>
</dbReference>
<evidence type="ECO:0000256" key="4">
    <source>
        <dbReference type="ARBA" id="ARBA00023065"/>
    </source>
</evidence>
<dbReference type="GO" id="GO:0007229">
    <property type="term" value="P:integrin-mediated signaling pathway"/>
    <property type="evidence" value="ECO:0007669"/>
    <property type="project" value="UniProtKB-KW"/>
</dbReference>
<dbReference type="OrthoDB" id="6244278at2"/>
<dbReference type="SMART" id="SM00237">
    <property type="entry name" value="Calx_beta"/>
    <property type="match status" value="1"/>
</dbReference>
<dbReference type="Gene3D" id="2.60.40.1120">
    <property type="entry name" value="Carboxypeptidase-like, regulatory domain"/>
    <property type="match status" value="2"/>
</dbReference>
<dbReference type="eggNOG" id="COG2373">
    <property type="taxonomic scope" value="Bacteria"/>
</dbReference>
<dbReference type="PANTHER" id="PTHR11878:SF65">
    <property type="entry name" value="NA_CA-EXCHANGE PROTEIN, ISOFORM G"/>
    <property type="match status" value="1"/>
</dbReference>
<dbReference type="STRING" id="323850.Shew_3239"/>
<keyword evidence="7" id="KW-0401">Integrin</keyword>
<evidence type="ECO:0000313" key="8">
    <source>
        <dbReference type="Proteomes" id="UP000001558"/>
    </source>
</evidence>
<dbReference type="Gene3D" id="2.60.120.200">
    <property type="match status" value="1"/>
</dbReference>
<feature type="domain" description="Calx-beta" evidence="6">
    <location>
        <begin position="1386"/>
        <end position="1485"/>
    </location>
</feature>
<sequence precursor="true">MFKKSTLYNSLCLGFVSLMAVNHAQAAASAPVVSKSVNNVTIPALRDIALNLSKDTKARLVRGKMDSASGETTRKTSEIIQNFELPFVGGMGKSASGLSKSNKTMGVLALGAADPVQRDFLGDNMPSPLMSFDGIDNINRVAPPDTTGDVGPNHYVQMVNVSFAIWDKQGNQLIPPTPTNAIWKSLGGICAQNNDGDPIVLYDSLADRWMMSQFAINQSDYHECVAVSKTPDPTGEWHLYDFKISDIKMNDYPHFGVWPDGYYMSVNQFYLDGREDQWGGAGAVVFEREKMLRGEPARMVYFDDPAPELGGMLPADLDGLTPPPEGAPNYFVQPIDDSQGPATDELHIWAFKTDWQNPEQSTFEQIAMLPVTGMEFSGCKGGCIPQPDVSSEDYLDRIPYRLMFRLAYRNFGDHEAMVLNHTVFTGDADTNRWSPRWYEIRNPSTTPTVHQQSSYAPDGDTRWMGSVAMDAVGNIALGYTVSGPNTYPSVRYTGRLASDPLNTMPQGENELVAGGSSQRGANGRWGDYSTMSVDPVDDCTFWYTQEYYGDLNAGDIDWMTRIGSFKFPNCTTGPQGTLVGTVTGVEGKPLANAMVKAGAVTAFTDENGHYEVTMPVGSYDVSVRAYGYQEAKHADLAIAEDSEQTLSDSLSPLPLVTLTGKVVDNSGHGWPLAAKLALAGELAPNFELMNDPATGEFSVEVYQGWGYKITASTALNGYNEKSLDFVASDTQIANGVTLALDVNNSVCSAPGYKAYGIVEDFDGETFPPAGWTVVNDATGDDIEWRTNTAWDRPNFTGGSGKSAAVDNDRYGWGKYDTSLVSPSIQVSALEDSTALQFKLDFVGGIFGGSMVDLDISVDGGAWKTLLSYPDTTRERLVDYDLAGEVAGATEFRLRWHYHHIYGDTKQWDNWAQVDDISIARGCSSVEGGLVAGTITDFNTQLPVANVEIVDGLGNKAVSDHQGQYVIFSAEGEQQINLHQAGYADVNENVSVTADDVTAKDFSVKAGRLSSETETIELAVTSGRNLSETFEIQNSGSNDLTFKLGEINAPLAAPVEGPKLAIGGRKFGPKNLWDLTTRKIRVPYILPQADLEESQVVQSWAVDLVASNGVVFDQSTGDLWINNLGVFGGDDKVYRFKQDGTKTEDKIDLHPLMTTRGAHAGMTYNSRTGKLWQIMVGGERCIYELDPVEKQATGKRLCPDVTTSQRGLAYDAVNDQFFSGSFIDGLIHRFGSDGTLLESTDVGLPIAGLAFNPTSQHLFVATNSFKPMDIDIYILDVANDYQVIGGYAIDGRADGGGSGLTIDCQGHLWALDIEAQQLFEIESGETGVCDFQDVNWLSLQPNVGDLSVAGNQQVTLDVDAANMAPGEYEVQVLLNSNSPYKMQSIPVKLTVNERVPGVLGFAVTHYEANEADGTVTLTVSRQGGSDNALTLEYRTLDATAKAGEDFEAAWGVIKWDDMDMADKTISVKLLSDDVEESMESFSVALSQPTGGATLNSATIATVELEDKKSSGGSLGPVLLLLLGVGSLFNRRQARRS</sequence>
<keyword evidence="2" id="KW-0677">Repeat</keyword>
<accession>A3QI07</accession>
<evidence type="ECO:0000313" key="7">
    <source>
        <dbReference type="EMBL" id="ABO25105.1"/>
    </source>
</evidence>
<dbReference type="InterPro" id="IPR008969">
    <property type="entry name" value="CarboxyPept-like_regulatory"/>
</dbReference>
<dbReference type="SUPFAM" id="SSF63825">
    <property type="entry name" value="YWTD domain"/>
    <property type="match status" value="1"/>
</dbReference>